<gene>
    <name evidence="2" type="ORF">ACFSMZ_03885</name>
</gene>
<accession>A0ABW5DFW5</accession>
<dbReference type="RefSeq" id="WP_345099623.1">
    <property type="nucleotide sequence ID" value="NZ_BAABGS010000067.1"/>
</dbReference>
<feature type="transmembrane region" description="Helical" evidence="1">
    <location>
        <begin position="12"/>
        <end position="31"/>
    </location>
</feature>
<dbReference type="Proteomes" id="UP001597373">
    <property type="component" value="Unassembled WGS sequence"/>
</dbReference>
<keyword evidence="1" id="KW-0472">Membrane</keyword>
<dbReference type="Pfam" id="PF11003">
    <property type="entry name" value="DUF2842"/>
    <property type="match status" value="1"/>
</dbReference>
<feature type="transmembrane region" description="Helical" evidence="1">
    <location>
        <begin position="43"/>
        <end position="63"/>
    </location>
</feature>
<keyword evidence="1" id="KW-0812">Transmembrane</keyword>
<reference evidence="3" key="1">
    <citation type="journal article" date="2019" name="Int. J. Syst. Evol. Microbiol.">
        <title>The Global Catalogue of Microorganisms (GCM) 10K type strain sequencing project: providing services to taxonomists for standard genome sequencing and annotation.</title>
        <authorList>
            <consortium name="The Broad Institute Genomics Platform"/>
            <consortium name="The Broad Institute Genome Sequencing Center for Infectious Disease"/>
            <person name="Wu L."/>
            <person name="Ma J."/>
        </authorList>
    </citation>
    <scope>NUCLEOTIDE SEQUENCE [LARGE SCALE GENOMIC DNA]</scope>
    <source>
        <strain evidence="3">KCTC 23707</strain>
    </source>
</reference>
<dbReference type="EMBL" id="JBHUIR010000016">
    <property type="protein sequence ID" value="MFD2258901.1"/>
    <property type="molecule type" value="Genomic_DNA"/>
</dbReference>
<proteinExistence type="predicted"/>
<sequence>MNPRLKKLIATIALVILVALYAIVSTAIAVARLGDSGPLVHLAYYLIGGVLWVVPAMLLIRWAERKPR</sequence>
<evidence type="ECO:0000313" key="3">
    <source>
        <dbReference type="Proteomes" id="UP001597373"/>
    </source>
</evidence>
<keyword evidence="1" id="KW-1133">Transmembrane helix</keyword>
<name>A0ABW5DFW5_9HYPH</name>
<protein>
    <submittedName>
        <fullName evidence="2">DUF2842 domain-containing protein</fullName>
    </submittedName>
</protein>
<evidence type="ECO:0000256" key="1">
    <source>
        <dbReference type="SAM" id="Phobius"/>
    </source>
</evidence>
<keyword evidence="3" id="KW-1185">Reference proteome</keyword>
<evidence type="ECO:0000313" key="2">
    <source>
        <dbReference type="EMBL" id="MFD2258901.1"/>
    </source>
</evidence>
<dbReference type="InterPro" id="IPR021265">
    <property type="entry name" value="DUF2842"/>
</dbReference>
<comment type="caution">
    <text evidence="2">The sequence shown here is derived from an EMBL/GenBank/DDBJ whole genome shotgun (WGS) entry which is preliminary data.</text>
</comment>
<organism evidence="2 3">
    <name type="scientific">Chelativorans composti</name>
    <dbReference type="NCBI Taxonomy" id="768533"/>
    <lineage>
        <taxon>Bacteria</taxon>
        <taxon>Pseudomonadati</taxon>
        <taxon>Pseudomonadota</taxon>
        <taxon>Alphaproteobacteria</taxon>
        <taxon>Hyphomicrobiales</taxon>
        <taxon>Phyllobacteriaceae</taxon>
        <taxon>Chelativorans</taxon>
    </lineage>
</organism>